<reference evidence="9" key="1">
    <citation type="submission" date="2015-05" db="EMBL/GenBank/DDBJ databases">
        <authorList>
            <person name="Rodrigo-Torres Lidia"/>
            <person name="Arahal R.David."/>
        </authorList>
    </citation>
    <scope>NUCLEOTIDE SEQUENCE [LARGE SCALE GENOMIC DNA]</scope>
    <source>
        <strain evidence="9">CECT 7321</strain>
    </source>
</reference>
<proteinExistence type="inferred from homology"/>
<evidence type="ECO:0000256" key="5">
    <source>
        <dbReference type="ARBA" id="ARBA00023136"/>
    </source>
</evidence>
<evidence type="ECO:0000313" key="9">
    <source>
        <dbReference type="Proteomes" id="UP000043764"/>
    </source>
</evidence>
<accession>A0A0H5D2K7</accession>
<feature type="transmembrane region" description="Helical" evidence="6">
    <location>
        <begin position="41"/>
        <end position="59"/>
    </location>
</feature>
<gene>
    <name evidence="8" type="ORF">NIT7321_02112</name>
</gene>
<feature type="transmembrane region" description="Helical" evidence="6">
    <location>
        <begin position="266"/>
        <end position="284"/>
    </location>
</feature>
<dbReference type="InterPro" id="IPR037185">
    <property type="entry name" value="EmrE-like"/>
</dbReference>
<evidence type="ECO:0000256" key="3">
    <source>
        <dbReference type="ARBA" id="ARBA00022692"/>
    </source>
</evidence>
<name>A0A0H5D2K7_9RHOB</name>
<evidence type="ECO:0000256" key="2">
    <source>
        <dbReference type="ARBA" id="ARBA00009853"/>
    </source>
</evidence>
<evidence type="ECO:0000256" key="6">
    <source>
        <dbReference type="SAM" id="Phobius"/>
    </source>
</evidence>
<dbReference type="Pfam" id="PF00892">
    <property type="entry name" value="EamA"/>
    <property type="match status" value="2"/>
</dbReference>
<feature type="transmembrane region" description="Helical" evidence="6">
    <location>
        <begin position="12"/>
        <end position="29"/>
    </location>
</feature>
<dbReference type="SUPFAM" id="SSF103481">
    <property type="entry name" value="Multidrug resistance efflux transporter EmrE"/>
    <property type="match status" value="2"/>
</dbReference>
<dbReference type="RefSeq" id="WP_050673428.1">
    <property type="nucleotide sequence ID" value="NZ_CVRL01000025.1"/>
</dbReference>
<keyword evidence="3 6" id="KW-0812">Transmembrane</keyword>
<dbReference type="InterPro" id="IPR000620">
    <property type="entry name" value="EamA_dom"/>
</dbReference>
<feature type="transmembrane region" description="Helical" evidence="6">
    <location>
        <begin position="240"/>
        <end position="260"/>
    </location>
</feature>
<keyword evidence="5 6" id="KW-0472">Membrane</keyword>
<evidence type="ECO:0000313" key="8">
    <source>
        <dbReference type="EMBL" id="CRL11259.1"/>
    </source>
</evidence>
<dbReference type="Proteomes" id="UP000043764">
    <property type="component" value="Unassembled WGS sequence"/>
</dbReference>
<keyword evidence="4 6" id="KW-1133">Transmembrane helix</keyword>
<feature type="transmembrane region" description="Helical" evidence="6">
    <location>
        <begin position="151"/>
        <end position="170"/>
    </location>
</feature>
<dbReference type="STRING" id="481446.NIT7645_01212"/>
<dbReference type="PANTHER" id="PTHR22911">
    <property type="entry name" value="ACYL-MALONYL CONDENSING ENZYME-RELATED"/>
    <property type="match status" value="1"/>
</dbReference>
<comment type="subcellular location">
    <subcellularLocation>
        <location evidence="1">Membrane</location>
        <topology evidence="1">Multi-pass membrane protein</topology>
    </subcellularLocation>
</comment>
<protein>
    <submittedName>
        <fullName evidence="8">Carboxylate/amino acid/amine transporter</fullName>
    </submittedName>
</protein>
<feature type="transmembrane region" description="Helical" evidence="6">
    <location>
        <begin position="212"/>
        <end position="233"/>
    </location>
</feature>
<feature type="transmembrane region" description="Helical" evidence="6">
    <location>
        <begin position="128"/>
        <end position="145"/>
    </location>
</feature>
<sequence length="300" mass="32058">MAEQDAQIGKAALWMVGAIVSFSSMAIAGREAGLTLDTFEIMTYRSLVGLVIVVAILTLSQSWHKVRRDRLGLHLIRNAAHFTGQNLWFFAVTLIPLAQVFALEFTSPLWVLILSPLLLGERMTRPKVLAATLGFIGILIVARPSPETLNAGIVTAAGSAIFFALTIIFTKRLTRHEGIASILLWLTLMQLVMGVAMAGWDGDIALPDAATSPWLLVIGCAGLAAHFCMTNALSVAPATVVVPVDFARLPTIAILGMILYGEALDLWILLGACVIFAANYINILDAAGRLSGANGAKKSH</sequence>
<evidence type="ECO:0000259" key="7">
    <source>
        <dbReference type="Pfam" id="PF00892"/>
    </source>
</evidence>
<evidence type="ECO:0000256" key="1">
    <source>
        <dbReference type="ARBA" id="ARBA00004141"/>
    </source>
</evidence>
<comment type="similarity">
    <text evidence="2">Belongs to the drug/metabolite transporter (DMT) superfamily. 10 TMS drug/metabolite exporter (DME) (TC 2.A.7.3) family.</text>
</comment>
<evidence type="ECO:0000256" key="4">
    <source>
        <dbReference type="ARBA" id="ARBA00022989"/>
    </source>
</evidence>
<dbReference type="EMBL" id="CVRL01000025">
    <property type="protein sequence ID" value="CRL11259.1"/>
    <property type="molecule type" value="Genomic_DNA"/>
</dbReference>
<feature type="domain" description="EamA" evidence="7">
    <location>
        <begin position="151"/>
        <end position="281"/>
    </location>
</feature>
<feature type="domain" description="EamA" evidence="7">
    <location>
        <begin position="10"/>
        <end position="142"/>
    </location>
</feature>
<organism evidence="8 9">
    <name type="scientific">Phaeobacter italicus</name>
    <dbReference type="NCBI Taxonomy" id="481446"/>
    <lineage>
        <taxon>Bacteria</taxon>
        <taxon>Pseudomonadati</taxon>
        <taxon>Pseudomonadota</taxon>
        <taxon>Alphaproteobacteria</taxon>
        <taxon>Rhodobacterales</taxon>
        <taxon>Roseobacteraceae</taxon>
        <taxon>Phaeobacter</taxon>
    </lineage>
</organism>
<keyword evidence="9" id="KW-1185">Reference proteome</keyword>
<feature type="transmembrane region" description="Helical" evidence="6">
    <location>
        <begin position="182"/>
        <end position="200"/>
    </location>
</feature>
<dbReference type="PANTHER" id="PTHR22911:SF6">
    <property type="entry name" value="SOLUTE CARRIER FAMILY 35 MEMBER G1"/>
    <property type="match status" value="1"/>
</dbReference>
<dbReference type="AlphaFoldDB" id="A0A0H5D2K7"/>
<dbReference type="GO" id="GO:0016020">
    <property type="term" value="C:membrane"/>
    <property type="evidence" value="ECO:0007669"/>
    <property type="project" value="UniProtKB-SubCell"/>
</dbReference>